<feature type="non-terminal residue" evidence="2">
    <location>
        <position position="294"/>
    </location>
</feature>
<accession>A0A9W8AY05</accession>
<organism evidence="2 3">
    <name type="scientific">Dimargaris verticillata</name>
    <dbReference type="NCBI Taxonomy" id="2761393"/>
    <lineage>
        <taxon>Eukaryota</taxon>
        <taxon>Fungi</taxon>
        <taxon>Fungi incertae sedis</taxon>
        <taxon>Zoopagomycota</taxon>
        <taxon>Kickxellomycotina</taxon>
        <taxon>Dimargaritomycetes</taxon>
        <taxon>Dimargaritales</taxon>
        <taxon>Dimargaritaceae</taxon>
        <taxon>Dimargaris</taxon>
    </lineage>
</organism>
<reference evidence="2" key="1">
    <citation type="submission" date="2022-07" db="EMBL/GenBank/DDBJ databases">
        <title>Phylogenomic reconstructions and comparative analyses of Kickxellomycotina fungi.</title>
        <authorList>
            <person name="Reynolds N.K."/>
            <person name="Stajich J.E."/>
            <person name="Barry K."/>
            <person name="Grigoriev I.V."/>
            <person name="Crous P."/>
            <person name="Smith M.E."/>
        </authorList>
    </citation>
    <scope>NUCLEOTIDE SEQUENCE</scope>
    <source>
        <strain evidence="2">RSA 567</strain>
    </source>
</reference>
<evidence type="ECO:0000256" key="1">
    <source>
        <dbReference type="SAM" id="MobiDB-lite"/>
    </source>
</evidence>
<feature type="compositionally biased region" description="Polar residues" evidence="1">
    <location>
        <begin position="124"/>
        <end position="134"/>
    </location>
</feature>
<gene>
    <name evidence="2" type="ORF">H4R34_005969</name>
</gene>
<dbReference type="Proteomes" id="UP001151582">
    <property type="component" value="Unassembled WGS sequence"/>
</dbReference>
<evidence type="ECO:0000313" key="2">
    <source>
        <dbReference type="EMBL" id="KAJ1970729.1"/>
    </source>
</evidence>
<sequence length="294" mass="30703">MTSQGSAEGDLDNATAPTRAHRPMASQSTTIPARSPEQLQPFALGSKRPGIKPGLDLSAFKDVPHYFPAHNRFSPGLAKAQYGSPPPQLTSQRTGGSVAPPARDRSDRPSSTVNPLNAPEAPALQTSRYQSLSSDHLPLAPAASGPTGASHPASDRSHPLANVVHSASQRPAFATAPRTKRAPKPSVPDPLIATQLPVPAILEELALYPRSSSLNYTQGAAGDASPHVVVPPRESSAAASGSISRSKAKIKPQPINTKSRGMPHGRAQPMVPYPPPSKAGPGQPLTIKTRANDH</sequence>
<dbReference type="EMBL" id="JANBQB010001650">
    <property type="protein sequence ID" value="KAJ1970729.1"/>
    <property type="molecule type" value="Genomic_DNA"/>
</dbReference>
<dbReference type="AlphaFoldDB" id="A0A9W8AY05"/>
<dbReference type="OrthoDB" id="266718at2759"/>
<feature type="region of interest" description="Disordered" evidence="1">
    <location>
        <begin position="215"/>
        <end position="294"/>
    </location>
</feature>
<evidence type="ECO:0000313" key="3">
    <source>
        <dbReference type="Proteomes" id="UP001151582"/>
    </source>
</evidence>
<name>A0A9W8AY05_9FUNG</name>
<feature type="region of interest" description="Disordered" evidence="1">
    <location>
        <begin position="1"/>
        <end position="192"/>
    </location>
</feature>
<protein>
    <submittedName>
        <fullName evidence="2">Uncharacterized protein</fullName>
    </submittedName>
</protein>
<proteinExistence type="predicted"/>
<feature type="compositionally biased region" description="Low complexity" evidence="1">
    <location>
        <begin position="235"/>
        <end position="245"/>
    </location>
</feature>
<keyword evidence="3" id="KW-1185">Reference proteome</keyword>
<comment type="caution">
    <text evidence="2">The sequence shown here is derived from an EMBL/GenBank/DDBJ whole genome shotgun (WGS) entry which is preliminary data.</text>
</comment>